<dbReference type="Pfam" id="PF14253">
    <property type="entry name" value="AbiH"/>
    <property type="match status" value="1"/>
</dbReference>
<organism evidence="1">
    <name type="scientific">bioreactor metagenome</name>
    <dbReference type="NCBI Taxonomy" id="1076179"/>
    <lineage>
        <taxon>unclassified sequences</taxon>
        <taxon>metagenomes</taxon>
        <taxon>ecological metagenomes</taxon>
    </lineage>
</organism>
<comment type="caution">
    <text evidence="1">The sequence shown here is derived from an EMBL/GenBank/DDBJ whole genome shotgun (WGS) entry which is preliminary data.</text>
</comment>
<evidence type="ECO:0008006" key="2">
    <source>
        <dbReference type="Google" id="ProtNLM"/>
    </source>
</evidence>
<dbReference type="EMBL" id="VSSQ01038986">
    <property type="protein sequence ID" value="MPM92000.1"/>
    <property type="molecule type" value="Genomic_DNA"/>
</dbReference>
<name>A0A645DR85_9ZZZZ</name>
<evidence type="ECO:0000313" key="1">
    <source>
        <dbReference type="EMBL" id="MPM92000.1"/>
    </source>
</evidence>
<reference evidence="1" key="1">
    <citation type="submission" date="2019-08" db="EMBL/GenBank/DDBJ databases">
        <authorList>
            <person name="Kucharzyk K."/>
            <person name="Murdoch R.W."/>
            <person name="Higgins S."/>
            <person name="Loffler F."/>
        </authorList>
    </citation>
    <scope>NUCLEOTIDE SEQUENCE</scope>
</reference>
<accession>A0A645DR85</accession>
<proteinExistence type="predicted"/>
<gene>
    <name evidence="1" type="ORF">SDC9_139134</name>
</gene>
<dbReference type="InterPro" id="IPR025935">
    <property type="entry name" value="AbiH"/>
</dbReference>
<sequence length="321" mass="38067">MDIENEYYRFLCNKFDALGHYVGYEDVGKLNEDFAYVKSQLNDYLFKILKKEEIQRSDKIWNIINSQFILKEFTAVGKDYFVESEFGKIRREIDNISDPFSDEMSPKTSPLIEGYKETLNYVGIRGLKESLLSDLKNEEKAKAYFDLKFQNILFLNFNYTDTEKHYFDDNNFESEVIHIHGELNNPNNPIIFGYGDELEDNYKKLENLQDNNYLENIKSIKYLETDNYKRILDFINSDKYQIIILGHSCGNSDRTLLNTLFEHENCVSIKPYYYQYKEGDVIKDNYSEIVRNISRSFTDKKSMRDKVVNKTYTDCFFSSVK</sequence>
<dbReference type="AlphaFoldDB" id="A0A645DR85"/>
<protein>
    <recommendedName>
        <fullName evidence="2">Bacteriophage abortive infection AbiH</fullName>
    </recommendedName>
</protein>